<evidence type="ECO:0000313" key="4">
    <source>
        <dbReference type="RefSeq" id="XP_015516690.1"/>
    </source>
</evidence>
<evidence type="ECO:0000313" key="3">
    <source>
        <dbReference type="Proteomes" id="UP000829291"/>
    </source>
</evidence>
<dbReference type="PANTHER" id="PTHR12824:SF8">
    <property type="entry name" value="GXIVSPLA2, ISOFORM A"/>
    <property type="match status" value="1"/>
</dbReference>
<dbReference type="RefSeq" id="XP_015516690.1">
    <property type="nucleotide sequence ID" value="XM_015661204.2"/>
</dbReference>
<dbReference type="PANTHER" id="PTHR12824">
    <property type="entry name" value="GROUP XII SECRETORY PHOSPHOLIPASE A2 FAMILY MEMBER"/>
    <property type="match status" value="1"/>
</dbReference>
<comment type="subcellular location">
    <subcellularLocation>
        <location evidence="1">Secreted</location>
    </subcellularLocation>
</comment>
<dbReference type="GO" id="GO:0005509">
    <property type="term" value="F:calcium ion binding"/>
    <property type="evidence" value="ECO:0007669"/>
    <property type="project" value="InterPro"/>
</dbReference>
<keyword evidence="3" id="KW-1185">Reference proteome</keyword>
<dbReference type="GO" id="GO:0016042">
    <property type="term" value="P:lipid catabolic process"/>
    <property type="evidence" value="ECO:0007669"/>
    <property type="project" value="InterPro"/>
</dbReference>
<dbReference type="FunCoup" id="A0A6J0BQ61">
    <property type="interactions" value="154"/>
</dbReference>
<dbReference type="KEGG" id="nlo:107222011"/>
<dbReference type="InterPro" id="IPR036444">
    <property type="entry name" value="PLipase_A2_dom_sf"/>
</dbReference>
<dbReference type="GeneID" id="107222011"/>
<dbReference type="CTD" id="39734"/>
<dbReference type="Gene3D" id="1.20.90.10">
    <property type="entry name" value="Phospholipase A2 domain"/>
    <property type="match status" value="1"/>
</dbReference>
<dbReference type="InterPro" id="IPR010711">
    <property type="entry name" value="PLA2G12"/>
</dbReference>
<dbReference type="GO" id="GO:0004623">
    <property type="term" value="F:phospholipase A2 activity"/>
    <property type="evidence" value="ECO:0007669"/>
    <property type="project" value="InterPro"/>
</dbReference>
<evidence type="ECO:0000256" key="2">
    <source>
        <dbReference type="ARBA" id="ARBA00022525"/>
    </source>
</evidence>
<dbReference type="GO" id="GO:0006644">
    <property type="term" value="P:phospholipid metabolic process"/>
    <property type="evidence" value="ECO:0007669"/>
    <property type="project" value="InterPro"/>
</dbReference>
<proteinExistence type="predicted"/>
<dbReference type="GO" id="GO:0050482">
    <property type="term" value="P:arachidonate secretion"/>
    <property type="evidence" value="ECO:0007669"/>
    <property type="project" value="InterPro"/>
</dbReference>
<protein>
    <submittedName>
        <fullName evidence="4">Group XIIA secretory phospholipase A2</fullName>
    </submittedName>
</protein>
<accession>A0A6J0BQ61</accession>
<dbReference type="InterPro" id="IPR033113">
    <property type="entry name" value="PLA2_histidine"/>
</dbReference>
<dbReference type="SUPFAM" id="SSF48619">
    <property type="entry name" value="Phospholipase A2, PLA2"/>
    <property type="match status" value="1"/>
</dbReference>
<keyword evidence="2" id="KW-0964">Secreted</keyword>
<dbReference type="PROSITE" id="PS00118">
    <property type="entry name" value="PA2_HIS"/>
    <property type="match status" value="1"/>
</dbReference>
<gene>
    <name evidence="4" type="primary">LOC107222011</name>
</gene>
<dbReference type="GO" id="GO:0005576">
    <property type="term" value="C:extracellular region"/>
    <property type="evidence" value="ECO:0007669"/>
    <property type="project" value="UniProtKB-SubCell"/>
</dbReference>
<dbReference type="AlphaFoldDB" id="A0A6J0BQ61"/>
<dbReference type="OrthoDB" id="3935740at2759"/>
<reference evidence="4" key="1">
    <citation type="submission" date="2025-08" db="UniProtKB">
        <authorList>
            <consortium name="RefSeq"/>
        </authorList>
    </citation>
    <scope>IDENTIFICATION</scope>
    <source>
        <tissue evidence="4">Thorax and Abdomen</tissue>
    </source>
</reference>
<organism evidence="4">
    <name type="scientific">Neodiprion lecontei</name>
    <name type="common">Redheaded pine sawfly</name>
    <dbReference type="NCBI Taxonomy" id="441921"/>
    <lineage>
        <taxon>Eukaryota</taxon>
        <taxon>Metazoa</taxon>
        <taxon>Ecdysozoa</taxon>
        <taxon>Arthropoda</taxon>
        <taxon>Hexapoda</taxon>
        <taxon>Insecta</taxon>
        <taxon>Pterygota</taxon>
        <taxon>Neoptera</taxon>
        <taxon>Endopterygota</taxon>
        <taxon>Hymenoptera</taxon>
        <taxon>Tenthredinoidea</taxon>
        <taxon>Diprionidae</taxon>
        <taxon>Diprioninae</taxon>
        <taxon>Neodiprion</taxon>
    </lineage>
</organism>
<dbReference type="InParanoid" id="A0A6J0BQ61"/>
<name>A0A6J0BQ61_NEOLC</name>
<sequence length="207" mass="23206">MRFTKYRKIFVYILTFSTYVWSDYGADILGNLRDAVLAAETIFGDFFKNAVTVAKKFKDVHEVINAAADDSCVYTCPTGMIPKPNWNHKPQSNGCGSLGLEQAQEFFSFPEVTSCCNAHDICYDTCNNDKEKCDFEFKRCLYKYCDSFESSSTSMIKACRTAAKVLFSGTTTLGCKSFLDAQSNACYCKDRQNTKYKETKRGAQAGG</sequence>
<dbReference type="Proteomes" id="UP000829291">
    <property type="component" value="Chromosome 1"/>
</dbReference>
<dbReference type="Pfam" id="PF06951">
    <property type="entry name" value="PLA2G12"/>
    <property type="match status" value="1"/>
</dbReference>
<evidence type="ECO:0000256" key="1">
    <source>
        <dbReference type="ARBA" id="ARBA00004613"/>
    </source>
</evidence>